<sequence>MGKNPPLMVGDGDFLFNHNRAMFIAPSAQKREKVWNPKLKNLLPLTGINQLPTRQSWNFVLKESYGSVPVFFEEGISNHFLTSIKKSSPRSLKLN</sequence>
<geneLocation type="mitochondrion" evidence="1"/>
<name>A0A1Y0B233_9LAMI</name>
<organism evidence="1">
    <name type="scientific">Utricularia reniformis</name>
    <dbReference type="NCBI Taxonomy" id="192314"/>
    <lineage>
        <taxon>Eukaryota</taxon>
        <taxon>Viridiplantae</taxon>
        <taxon>Streptophyta</taxon>
        <taxon>Embryophyta</taxon>
        <taxon>Tracheophyta</taxon>
        <taxon>Spermatophyta</taxon>
        <taxon>Magnoliopsida</taxon>
        <taxon>eudicotyledons</taxon>
        <taxon>Gunneridae</taxon>
        <taxon>Pentapetalae</taxon>
        <taxon>asterids</taxon>
        <taxon>lamiids</taxon>
        <taxon>Lamiales</taxon>
        <taxon>Lentibulariaceae</taxon>
        <taxon>Utricularia</taxon>
    </lineage>
</organism>
<gene>
    <name evidence="1" type="ORF">AEK19_MT1305</name>
</gene>
<dbReference type="AlphaFoldDB" id="A0A1Y0B233"/>
<evidence type="ECO:0000313" key="1">
    <source>
        <dbReference type="EMBL" id="ART31506.1"/>
    </source>
</evidence>
<protein>
    <submittedName>
        <fullName evidence="1">Uncharacterized protein</fullName>
    </submittedName>
</protein>
<accession>A0A1Y0B233</accession>
<dbReference type="EMBL" id="KY774314">
    <property type="protein sequence ID" value="ART31506.1"/>
    <property type="molecule type" value="Genomic_DNA"/>
</dbReference>
<keyword evidence="1" id="KW-0496">Mitochondrion</keyword>
<reference evidence="1" key="1">
    <citation type="submission" date="2017-03" db="EMBL/GenBank/DDBJ databases">
        <title>The mitochondrial genome of the carnivorous plant Utricularia reniformis (Lentibulariaceae): structure, comparative analysis and evolutionary landmarks.</title>
        <authorList>
            <person name="Silva S.R."/>
            <person name="Alvarenga D.O."/>
            <person name="Michael T.P."/>
            <person name="Miranda V.F.O."/>
            <person name="Varani A.M."/>
        </authorList>
    </citation>
    <scope>NUCLEOTIDE SEQUENCE</scope>
</reference>
<proteinExistence type="predicted"/>